<organism evidence="2 3">
    <name type="scientific">Adineta steineri</name>
    <dbReference type="NCBI Taxonomy" id="433720"/>
    <lineage>
        <taxon>Eukaryota</taxon>
        <taxon>Metazoa</taxon>
        <taxon>Spiralia</taxon>
        <taxon>Gnathifera</taxon>
        <taxon>Rotifera</taxon>
        <taxon>Eurotatoria</taxon>
        <taxon>Bdelloidea</taxon>
        <taxon>Adinetida</taxon>
        <taxon>Adinetidae</taxon>
        <taxon>Adineta</taxon>
    </lineage>
</organism>
<name>A0A813ZQL8_9BILA</name>
<feature type="compositionally biased region" description="Pro residues" evidence="1">
    <location>
        <begin position="338"/>
        <end position="349"/>
    </location>
</feature>
<feature type="compositionally biased region" description="Basic and acidic residues" evidence="1">
    <location>
        <begin position="287"/>
        <end position="297"/>
    </location>
</feature>
<gene>
    <name evidence="2" type="ORF">VCS650_LOCUS9382</name>
</gene>
<dbReference type="EMBL" id="CAJNON010000065">
    <property type="protein sequence ID" value="CAF0902459.1"/>
    <property type="molecule type" value="Genomic_DNA"/>
</dbReference>
<reference evidence="2" key="1">
    <citation type="submission" date="2021-02" db="EMBL/GenBank/DDBJ databases">
        <authorList>
            <person name="Nowell W R."/>
        </authorList>
    </citation>
    <scope>NUCLEOTIDE SEQUENCE</scope>
</reference>
<feature type="compositionally biased region" description="Low complexity" evidence="1">
    <location>
        <begin position="52"/>
        <end position="70"/>
    </location>
</feature>
<feature type="compositionally biased region" description="Polar residues" evidence="1">
    <location>
        <begin position="324"/>
        <end position="337"/>
    </location>
</feature>
<accession>A0A813ZQL8</accession>
<evidence type="ECO:0000256" key="1">
    <source>
        <dbReference type="SAM" id="MobiDB-lite"/>
    </source>
</evidence>
<dbReference type="Proteomes" id="UP000663891">
    <property type="component" value="Unassembled WGS sequence"/>
</dbReference>
<sequence>MITETRQSRTRLLQYYECRTRPPRRRRHHTLDNATLDKFNFICIPLHLDEGSGQSSSSSQQQSNVTVTSSRDILLTKPTELSSPTRRVRFKFDNHDKNIDNHIYSSDNDQLSKKHSVHRVEFQIPIHRDINPWLNVDCLSTPAKTRSITSQKIDINYTKKNSTYPYNMTSYIDSAIPPTDDSDKTRTQWYKEMYCQIHKSPEHKKDVILVKLPFTPSRYREYNQQKDEQPNPYKPTYTFPEQFNGDFDHLEDYIRKTASTKVDNNISSSPVRTSTANMNDHQTISKRNQEKTIRFNDHVTTSVIPSPPLVERTKSTIDTPALPITTNSRSNTNHPIQTSPPPPPLPPPTTTTSSSSSSTDDEQKLIYKRVLRGGDIPSAGLQRHIINNRVASSSVQRPLNLTNHLQSSPKLFAYYSVHWEQNQTNQLHDLIDHDVHFEINSCLYFQNKNDDHNNIDNNDDDDDEWEQIHEDGCGYVITYPSHIHPTDNLQIYNFDRKKKFLLTSNDVYLNSKKSYTIYSIKIITLETNVIINNIREQKKNRDDLLIE</sequence>
<comment type="caution">
    <text evidence="2">The sequence shown here is derived from an EMBL/GenBank/DDBJ whole genome shotgun (WGS) entry which is preliminary data.</text>
</comment>
<dbReference type="AlphaFoldDB" id="A0A813ZQL8"/>
<dbReference type="OrthoDB" id="10014113at2759"/>
<protein>
    <submittedName>
        <fullName evidence="2">Uncharacterized protein</fullName>
    </submittedName>
</protein>
<evidence type="ECO:0000313" key="3">
    <source>
        <dbReference type="Proteomes" id="UP000663891"/>
    </source>
</evidence>
<feature type="region of interest" description="Disordered" evidence="1">
    <location>
        <begin position="52"/>
        <end position="71"/>
    </location>
</feature>
<feature type="region of interest" description="Disordered" evidence="1">
    <location>
        <begin position="264"/>
        <end position="362"/>
    </location>
</feature>
<proteinExistence type="predicted"/>
<evidence type="ECO:0000313" key="2">
    <source>
        <dbReference type="EMBL" id="CAF0902459.1"/>
    </source>
</evidence>
<feature type="compositionally biased region" description="Polar residues" evidence="1">
    <location>
        <begin position="264"/>
        <end position="286"/>
    </location>
</feature>